<evidence type="ECO:0000313" key="1">
    <source>
        <dbReference type="EMBL" id="KAJ7536325.1"/>
    </source>
</evidence>
<dbReference type="EMBL" id="CM055103">
    <property type="protein sequence ID" value="KAJ7536325.1"/>
    <property type="molecule type" value="Genomic_DNA"/>
</dbReference>
<organism evidence="1 2">
    <name type="scientific">Diphasiastrum complanatum</name>
    <name type="common">Issler's clubmoss</name>
    <name type="synonym">Lycopodium complanatum</name>
    <dbReference type="NCBI Taxonomy" id="34168"/>
    <lineage>
        <taxon>Eukaryota</taxon>
        <taxon>Viridiplantae</taxon>
        <taxon>Streptophyta</taxon>
        <taxon>Embryophyta</taxon>
        <taxon>Tracheophyta</taxon>
        <taxon>Lycopodiopsida</taxon>
        <taxon>Lycopodiales</taxon>
        <taxon>Lycopodiaceae</taxon>
        <taxon>Lycopodioideae</taxon>
        <taxon>Diphasiastrum</taxon>
    </lineage>
</organism>
<evidence type="ECO:0000313" key="2">
    <source>
        <dbReference type="Proteomes" id="UP001162992"/>
    </source>
</evidence>
<keyword evidence="2" id="KW-1185">Reference proteome</keyword>
<protein>
    <submittedName>
        <fullName evidence="1">Uncharacterized protein</fullName>
    </submittedName>
</protein>
<accession>A0ACC2C2U6</accession>
<proteinExistence type="predicted"/>
<reference evidence="2" key="1">
    <citation type="journal article" date="2024" name="Proc. Natl. Acad. Sci. U.S.A.">
        <title>Extraordinary preservation of gene collinearity over three hundred million years revealed in homosporous lycophytes.</title>
        <authorList>
            <person name="Li C."/>
            <person name="Wickell D."/>
            <person name="Kuo L.Y."/>
            <person name="Chen X."/>
            <person name="Nie B."/>
            <person name="Liao X."/>
            <person name="Peng D."/>
            <person name="Ji J."/>
            <person name="Jenkins J."/>
            <person name="Williams M."/>
            <person name="Shu S."/>
            <person name="Plott C."/>
            <person name="Barry K."/>
            <person name="Rajasekar S."/>
            <person name="Grimwood J."/>
            <person name="Han X."/>
            <person name="Sun S."/>
            <person name="Hou Z."/>
            <person name="He W."/>
            <person name="Dai G."/>
            <person name="Sun C."/>
            <person name="Schmutz J."/>
            <person name="Leebens-Mack J.H."/>
            <person name="Li F.W."/>
            <person name="Wang L."/>
        </authorList>
    </citation>
    <scope>NUCLEOTIDE SEQUENCE [LARGE SCALE GENOMIC DNA]</scope>
    <source>
        <strain evidence="2">cv. PW_Plant_1</strain>
    </source>
</reference>
<dbReference type="Proteomes" id="UP001162992">
    <property type="component" value="Chromosome 12"/>
</dbReference>
<gene>
    <name evidence="1" type="ORF">O6H91_12G064800</name>
</gene>
<sequence length="59" mass="6914">MQGCLFFVFLVYKSMTKTLYSLEDDDYIFHNPLDTCIIRHVHFYVLHALTDLPGGSMKQ</sequence>
<comment type="caution">
    <text evidence="1">The sequence shown here is derived from an EMBL/GenBank/DDBJ whole genome shotgun (WGS) entry which is preliminary data.</text>
</comment>
<name>A0ACC2C2U6_DIPCM</name>